<gene>
    <name evidence="2" type="ORF">Slati_1401700</name>
</gene>
<sequence length="112" mass="12286">MDLPMTDIKAVNTPLMGFGGGAITLIGVISLPTSLGADPRRKTMMIRYLVVDIPFAYNIILARPALNQFQAVVSTYRLKVKFPTSNDIGLVKGDLEQARRCYIMEVKGNSVP</sequence>
<dbReference type="PANTHER" id="PTHR33240">
    <property type="entry name" value="OS08G0508500 PROTEIN"/>
    <property type="match status" value="1"/>
</dbReference>
<organism evidence="2">
    <name type="scientific">Sesamum latifolium</name>
    <dbReference type="NCBI Taxonomy" id="2727402"/>
    <lineage>
        <taxon>Eukaryota</taxon>
        <taxon>Viridiplantae</taxon>
        <taxon>Streptophyta</taxon>
        <taxon>Embryophyta</taxon>
        <taxon>Tracheophyta</taxon>
        <taxon>Spermatophyta</taxon>
        <taxon>Magnoliopsida</taxon>
        <taxon>eudicotyledons</taxon>
        <taxon>Gunneridae</taxon>
        <taxon>Pentapetalae</taxon>
        <taxon>asterids</taxon>
        <taxon>lamiids</taxon>
        <taxon>Lamiales</taxon>
        <taxon>Pedaliaceae</taxon>
        <taxon>Sesamum</taxon>
    </lineage>
</organism>
<dbReference type="AlphaFoldDB" id="A0AAW2X3K7"/>
<name>A0AAW2X3K7_9LAMI</name>
<keyword evidence="1" id="KW-0472">Membrane</keyword>
<evidence type="ECO:0000256" key="1">
    <source>
        <dbReference type="SAM" id="Phobius"/>
    </source>
</evidence>
<keyword evidence="1" id="KW-1133">Transmembrane helix</keyword>
<reference evidence="2" key="1">
    <citation type="submission" date="2020-06" db="EMBL/GenBank/DDBJ databases">
        <authorList>
            <person name="Li T."/>
            <person name="Hu X."/>
            <person name="Zhang T."/>
            <person name="Song X."/>
            <person name="Zhang H."/>
            <person name="Dai N."/>
            <person name="Sheng W."/>
            <person name="Hou X."/>
            <person name="Wei L."/>
        </authorList>
    </citation>
    <scope>NUCLEOTIDE SEQUENCE</scope>
    <source>
        <strain evidence="2">KEN1</strain>
        <tissue evidence="2">Leaf</tissue>
    </source>
</reference>
<dbReference type="PANTHER" id="PTHR33240:SF15">
    <property type="entry name" value="GAG-PRO-LIKE PROTEIN"/>
    <property type="match status" value="1"/>
</dbReference>
<evidence type="ECO:0000313" key="2">
    <source>
        <dbReference type="EMBL" id="KAL0448453.1"/>
    </source>
</evidence>
<accession>A0AAW2X3K7</accession>
<feature type="transmembrane region" description="Helical" evidence="1">
    <location>
        <begin position="15"/>
        <end position="37"/>
    </location>
</feature>
<keyword evidence="1" id="KW-0812">Transmembrane</keyword>
<proteinExistence type="predicted"/>
<comment type="caution">
    <text evidence="2">The sequence shown here is derived from an EMBL/GenBank/DDBJ whole genome shotgun (WGS) entry which is preliminary data.</text>
</comment>
<reference evidence="2" key="2">
    <citation type="journal article" date="2024" name="Plant">
        <title>Genomic evolution and insights into agronomic trait innovations of Sesamum species.</title>
        <authorList>
            <person name="Miao H."/>
            <person name="Wang L."/>
            <person name="Qu L."/>
            <person name="Liu H."/>
            <person name="Sun Y."/>
            <person name="Le M."/>
            <person name="Wang Q."/>
            <person name="Wei S."/>
            <person name="Zheng Y."/>
            <person name="Lin W."/>
            <person name="Duan Y."/>
            <person name="Cao H."/>
            <person name="Xiong S."/>
            <person name="Wang X."/>
            <person name="Wei L."/>
            <person name="Li C."/>
            <person name="Ma Q."/>
            <person name="Ju M."/>
            <person name="Zhao R."/>
            <person name="Li G."/>
            <person name="Mu C."/>
            <person name="Tian Q."/>
            <person name="Mei H."/>
            <person name="Zhang T."/>
            <person name="Gao T."/>
            <person name="Zhang H."/>
        </authorList>
    </citation>
    <scope>NUCLEOTIDE SEQUENCE</scope>
    <source>
        <strain evidence="2">KEN1</strain>
    </source>
</reference>
<dbReference type="EMBL" id="JACGWN010000005">
    <property type="protein sequence ID" value="KAL0448453.1"/>
    <property type="molecule type" value="Genomic_DNA"/>
</dbReference>
<protein>
    <submittedName>
        <fullName evidence="2">Uncharacterized protein</fullName>
    </submittedName>
</protein>